<comment type="caution">
    <text evidence="1">The sequence shown here is derived from an EMBL/GenBank/DDBJ whole genome shotgun (WGS) entry which is preliminary data.</text>
</comment>
<gene>
    <name evidence="1" type="ORF">A3J15_01995</name>
</gene>
<dbReference type="EMBL" id="MGAY01000014">
    <property type="protein sequence ID" value="OGK57067.1"/>
    <property type="molecule type" value="Genomic_DNA"/>
</dbReference>
<dbReference type="STRING" id="1802074.A3J15_01995"/>
<protein>
    <submittedName>
        <fullName evidence="1">Uncharacterized protein</fullName>
    </submittedName>
</protein>
<sequence>MIDVIPDRSQGIEARAILRDSAQVLTGLIEGDFEHFDEMARHEVLSADQIRERDDIWDKYFPADSTQREQVVQVREIFRDGWNLYAESSPHYGTNDTLKKDHESVKAGFDPKTYSDRSSRRFLRRFVFGMYSRDPENLKLNSIMRRTQTALKPALLLSSDKKDGFTLTTVCQQILDGTLPLDQRAYYPDPLSH</sequence>
<evidence type="ECO:0000313" key="1">
    <source>
        <dbReference type="EMBL" id="OGK57067.1"/>
    </source>
</evidence>
<accession>A0A1F7JNC1</accession>
<name>A0A1F7JNC1_9BACT</name>
<dbReference type="Proteomes" id="UP000176376">
    <property type="component" value="Unassembled WGS sequence"/>
</dbReference>
<proteinExistence type="predicted"/>
<reference evidence="1 2" key="1">
    <citation type="journal article" date="2016" name="Nat. Commun.">
        <title>Thousands of microbial genomes shed light on interconnected biogeochemical processes in an aquifer system.</title>
        <authorList>
            <person name="Anantharaman K."/>
            <person name="Brown C.T."/>
            <person name="Hug L.A."/>
            <person name="Sharon I."/>
            <person name="Castelle C.J."/>
            <person name="Probst A.J."/>
            <person name="Thomas B.C."/>
            <person name="Singh A."/>
            <person name="Wilkins M.J."/>
            <person name="Karaoz U."/>
            <person name="Brodie E.L."/>
            <person name="Williams K.H."/>
            <person name="Hubbard S.S."/>
            <person name="Banfield J.F."/>
        </authorList>
    </citation>
    <scope>NUCLEOTIDE SEQUENCE [LARGE SCALE GENOMIC DNA]</scope>
</reference>
<dbReference type="AlphaFoldDB" id="A0A1F7JNC1"/>
<evidence type="ECO:0000313" key="2">
    <source>
        <dbReference type="Proteomes" id="UP000176376"/>
    </source>
</evidence>
<organism evidence="1 2">
    <name type="scientific">Candidatus Roizmanbacteria bacterium RIFCSPLOWO2_02_FULL_38_10</name>
    <dbReference type="NCBI Taxonomy" id="1802074"/>
    <lineage>
        <taxon>Bacteria</taxon>
        <taxon>Candidatus Roizmaniibacteriota</taxon>
    </lineage>
</organism>